<dbReference type="GO" id="GO:0016787">
    <property type="term" value="F:hydrolase activity"/>
    <property type="evidence" value="ECO:0007669"/>
    <property type="project" value="UniProtKB-KW"/>
</dbReference>
<dbReference type="EMBL" id="JAAGNX010000001">
    <property type="protein sequence ID" value="NDV60978.1"/>
    <property type="molecule type" value="Genomic_DNA"/>
</dbReference>
<name>A0A6B2LWV0_9BACT</name>
<dbReference type="Gene3D" id="3.90.79.10">
    <property type="entry name" value="Nucleoside Triphosphate Pyrophosphohydrolase"/>
    <property type="match status" value="1"/>
</dbReference>
<dbReference type="GO" id="GO:0019693">
    <property type="term" value="P:ribose phosphate metabolic process"/>
    <property type="evidence" value="ECO:0007669"/>
    <property type="project" value="TreeGrafter"/>
</dbReference>
<evidence type="ECO:0000313" key="4">
    <source>
        <dbReference type="Proteomes" id="UP000478417"/>
    </source>
</evidence>
<dbReference type="PANTHER" id="PTHR11839:SF1">
    <property type="entry name" value="ADP-SUGAR PYROPHOSPHATASE"/>
    <property type="match status" value="1"/>
</dbReference>
<keyword evidence="4" id="KW-1185">Reference proteome</keyword>
<feature type="domain" description="Nudix hydrolase" evidence="2">
    <location>
        <begin position="45"/>
        <end position="178"/>
    </location>
</feature>
<dbReference type="InterPro" id="IPR020476">
    <property type="entry name" value="Nudix_hydrolase"/>
</dbReference>
<evidence type="ECO:0000313" key="3">
    <source>
        <dbReference type="EMBL" id="NDV60978.1"/>
    </source>
</evidence>
<dbReference type="PANTHER" id="PTHR11839">
    <property type="entry name" value="UDP/ADP-SUGAR PYROPHOSPHATASE"/>
    <property type="match status" value="1"/>
</dbReference>
<dbReference type="PRINTS" id="PR00502">
    <property type="entry name" value="NUDIXFAMILY"/>
</dbReference>
<dbReference type="PROSITE" id="PS51462">
    <property type="entry name" value="NUDIX"/>
    <property type="match status" value="1"/>
</dbReference>
<protein>
    <submittedName>
        <fullName evidence="3">NUDIX hydrolase</fullName>
    </submittedName>
</protein>
<dbReference type="Proteomes" id="UP000478417">
    <property type="component" value="Unassembled WGS sequence"/>
</dbReference>
<dbReference type="SUPFAM" id="SSF55811">
    <property type="entry name" value="Nudix"/>
    <property type="match status" value="1"/>
</dbReference>
<sequence length="195" mass="21962">MPDKRISAWERKETSLHADCSVYKILKERWTNERESSHGDFFVMDVGDWAVAMALTERDTIVLVRQFRFGTAGFSWELPAGVVDPGEDPVEGGLRELYEESGYKGKSTKLLGMVHPNPAIQRNCCHFVLVEGAERVDGGDPGPHEFFDVEEVPLNTLFDWARDGTITHGIVHAALFFLRDHLLESGYKPSELGVR</sequence>
<dbReference type="RefSeq" id="WP_163961484.1">
    <property type="nucleotide sequence ID" value="NZ_JAAGNX010000001.1"/>
</dbReference>
<proteinExistence type="predicted"/>
<dbReference type="CDD" id="cd03424">
    <property type="entry name" value="NUDIX_ADPRase_Nudt5_UGPPase_Nudt14"/>
    <property type="match status" value="1"/>
</dbReference>
<dbReference type="InterPro" id="IPR000086">
    <property type="entry name" value="NUDIX_hydrolase_dom"/>
</dbReference>
<evidence type="ECO:0000259" key="2">
    <source>
        <dbReference type="PROSITE" id="PS51462"/>
    </source>
</evidence>
<dbReference type="InterPro" id="IPR015797">
    <property type="entry name" value="NUDIX_hydrolase-like_dom_sf"/>
</dbReference>
<dbReference type="AlphaFoldDB" id="A0A6B2LWV0"/>
<dbReference type="Pfam" id="PF00293">
    <property type="entry name" value="NUDIX"/>
    <property type="match status" value="1"/>
</dbReference>
<accession>A0A6B2LWV0</accession>
<keyword evidence="1 3" id="KW-0378">Hydrolase</keyword>
<comment type="caution">
    <text evidence="3">The sequence shown here is derived from an EMBL/GenBank/DDBJ whole genome shotgun (WGS) entry which is preliminary data.</text>
</comment>
<reference evidence="3 4" key="1">
    <citation type="submission" date="2020-02" db="EMBL/GenBank/DDBJ databases">
        <title>Albibacoteraceae fam. nov., the first described family within the subdivision 4 Verrucomicrobia.</title>
        <authorList>
            <person name="Xi F."/>
        </authorList>
    </citation>
    <scope>NUCLEOTIDE SEQUENCE [LARGE SCALE GENOMIC DNA]</scope>
    <source>
        <strain evidence="3 4">CK1056</strain>
    </source>
</reference>
<dbReference type="GO" id="GO:0006753">
    <property type="term" value="P:nucleoside phosphate metabolic process"/>
    <property type="evidence" value="ECO:0007669"/>
    <property type="project" value="TreeGrafter"/>
</dbReference>
<gene>
    <name evidence="3" type="ORF">G0Q06_00790</name>
</gene>
<organism evidence="3 4">
    <name type="scientific">Oceanipulchritudo coccoides</name>
    <dbReference type="NCBI Taxonomy" id="2706888"/>
    <lineage>
        <taxon>Bacteria</taxon>
        <taxon>Pseudomonadati</taxon>
        <taxon>Verrucomicrobiota</taxon>
        <taxon>Opitutia</taxon>
        <taxon>Puniceicoccales</taxon>
        <taxon>Oceanipulchritudinaceae</taxon>
        <taxon>Oceanipulchritudo</taxon>
    </lineage>
</organism>
<evidence type="ECO:0000256" key="1">
    <source>
        <dbReference type="ARBA" id="ARBA00022801"/>
    </source>
</evidence>